<evidence type="ECO:0000313" key="1">
    <source>
        <dbReference type="EMBL" id="KAG4425566.1"/>
    </source>
</evidence>
<name>A0A8H7WIW3_9HELO</name>
<dbReference type="EMBL" id="JAFJYH010000009">
    <property type="protein sequence ID" value="KAG4425566.1"/>
    <property type="molecule type" value="Genomic_DNA"/>
</dbReference>
<dbReference type="Proteomes" id="UP000664132">
    <property type="component" value="Unassembled WGS sequence"/>
</dbReference>
<evidence type="ECO:0000313" key="2">
    <source>
        <dbReference type="Proteomes" id="UP000664132"/>
    </source>
</evidence>
<accession>A0A8H7WIW3</accession>
<reference evidence="1" key="1">
    <citation type="submission" date="2021-02" db="EMBL/GenBank/DDBJ databases">
        <title>Genome sequence Cadophora malorum strain M34.</title>
        <authorList>
            <person name="Stefanovic E."/>
            <person name="Vu D."/>
            <person name="Scully C."/>
            <person name="Dijksterhuis J."/>
            <person name="Roader J."/>
            <person name="Houbraken J."/>
        </authorList>
    </citation>
    <scope>NUCLEOTIDE SEQUENCE</scope>
    <source>
        <strain evidence="1">M34</strain>
    </source>
</reference>
<sequence length="131" mass="14480">MAGRYHRGYQVTGNIHPVTFHLSFLHHDDVVAIAGIQDSGALQRNQQRTTHKHGPVNWFMVEERTPTTRAEVHQCPMVNVPRAAGMSEPVLGHKFIRITDRASNRTFGSAGLCETRCSLGNAAETVASMCQ</sequence>
<protein>
    <submittedName>
        <fullName evidence="1">Uncharacterized protein</fullName>
    </submittedName>
</protein>
<dbReference type="AlphaFoldDB" id="A0A8H7WIW3"/>
<gene>
    <name evidence="1" type="ORF">IFR04_001263</name>
</gene>
<comment type="caution">
    <text evidence="1">The sequence shown here is derived from an EMBL/GenBank/DDBJ whole genome shotgun (WGS) entry which is preliminary data.</text>
</comment>
<organism evidence="1 2">
    <name type="scientific">Cadophora malorum</name>
    <dbReference type="NCBI Taxonomy" id="108018"/>
    <lineage>
        <taxon>Eukaryota</taxon>
        <taxon>Fungi</taxon>
        <taxon>Dikarya</taxon>
        <taxon>Ascomycota</taxon>
        <taxon>Pezizomycotina</taxon>
        <taxon>Leotiomycetes</taxon>
        <taxon>Helotiales</taxon>
        <taxon>Ploettnerulaceae</taxon>
        <taxon>Cadophora</taxon>
    </lineage>
</organism>
<proteinExistence type="predicted"/>
<keyword evidence="2" id="KW-1185">Reference proteome</keyword>